<proteinExistence type="inferred from homology"/>
<dbReference type="Pfam" id="PF04390">
    <property type="entry name" value="LptE"/>
    <property type="match status" value="1"/>
</dbReference>
<comment type="similarity">
    <text evidence="6">Belongs to the LptE lipoprotein family.</text>
</comment>
<evidence type="ECO:0000256" key="6">
    <source>
        <dbReference type="HAMAP-Rule" id="MF_01186"/>
    </source>
</evidence>
<comment type="function">
    <text evidence="6">Together with LptD, is involved in the assembly of lipopolysaccharide (LPS) at the surface of the outer membrane. Required for the proper assembly of LptD. Binds LPS and may serve as the LPS recognition site at the outer membrane.</text>
</comment>
<dbReference type="PANTHER" id="PTHR38098:SF1">
    <property type="entry name" value="LPS-ASSEMBLY LIPOPROTEIN LPTE"/>
    <property type="match status" value="1"/>
</dbReference>
<keyword evidence="5 6" id="KW-0449">Lipoprotein</keyword>
<gene>
    <name evidence="6" type="primary">lptE</name>
    <name evidence="7" type="ORF">J2T60_002572</name>
</gene>
<name>A0ABT1GE94_9GAMM</name>
<sequence>MKKVAVNILVLTLAALVTACGWQLRGAPQLPDVMSVIYIDSRDPHGAFARELRRLLDSGDSRVTRNRNEATAIVRVIRASSSREVLSVNLAGRPEEIRVSYRVEFEVNDAEGRPVIERQRLILHRDISADPTDALGTRQEATRVGQALEEEIVQSVILRIEAMAAEYQPPPETRTYSQVIHIDSLDPDSPLAEALYRHFDRDEAIDTSREQDEASVVLRLISSDYGSEVLTRDEQGRPETLQVHHEVEFEVLDAEGEVRLAREQLELDREVLLDPTDPEDVDRQTHTTSETLRQEITETLRQRLDSLLD</sequence>
<protein>
    <recommendedName>
        <fullName evidence="6">LPS-assembly lipoprotein LptE</fullName>
    </recommendedName>
</protein>
<dbReference type="RefSeq" id="WP_253451033.1">
    <property type="nucleotide sequence ID" value="NZ_JALJYF010000003.1"/>
</dbReference>
<keyword evidence="3 6" id="KW-0564">Palmitate</keyword>
<comment type="subunit">
    <text evidence="6">Component of the lipopolysaccharide transport and assembly complex. Interacts with LptD.</text>
</comment>
<keyword evidence="4 6" id="KW-0998">Cell outer membrane</keyword>
<organism evidence="7 8">
    <name type="scientific">Natronospira proteinivora</name>
    <dbReference type="NCBI Taxonomy" id="1807133"/>
    <lineage>
        <taxon>Bacteria</taxon>
        <taxon>Pseudomonadati</taxon>
        <taxon>Pseudomonadota</taxon>
        <taxon>Gammaproteobacteria</taxon>
        <taxon>Natronospirales</taxon>
        <taxon>Natronospiraceae</taxon>
        <taxon>Natronospira</taxon>
    </lineage>
</organism>
<keyword evidence="1 6" id="KW-0732">Signal</keyword>
<evidence type="ECO:0000256" key="5">
    <source>
        <dbReference type="ARBA" id="ARBA00023288"/>
    </source>
</evidence>
<evidence type="ECO:0000256" key="3">
    <source>
        <dbReference type="ARBA" id="ARBA00023139"/>
    </source>
</evidence>
<evidence type="ECO:0000313" key="7">
    <source>
        <dbReference type="EMBL" id="MCP1728558.1"/>
    </source>
</evidence>
<reference evidence="7 8" key="1">
    <citation type="submission" date="2022-03" db="EMBL/GenBank/DDBJ databases">
        <title>Genomic Encyclopedia of Type Strains, Phase III (KMG-III): the genomes of soil and plant-associated and newly described type strains.</title>
        <authorList>
            <person name="Whitman W."/>
        </authorList>
    </citation>
    <scope>NUCLEOTIDE SEQUENCE [LARGE SCALE GENOMIC DNA]</scope>
    <source>
        <strain evidence="7 8">BSker1</strain>
    </source>
</reference>
<dbReference type="PANTHER" id="PTHR38098">
    <property type="entry name" value="LPS-ASSEMBLY LIPOPROTEIN LPTE"/>
    <property type="match status" value="1"/>
</dbReference>
<dbReference type="InterPro" id="IPR007485">
    <property type="entry name" value="LPS_assembly_LptE"/>
</dbReference>
<accession>A0ABT1GE94</accession>
<dbReference type="HAMAP" id="MF_01186">
    <property type="entry name" value="LPS_assembly_LptE"/>
    <property type="match status" value="1"/>
</dbReference>
<evidence type="ECO:0000256" key="1">
    <source>
        <dbReference type="ARBA" id="ARBA00022729"/>
    </source>
</evidence>
<keyword evidence="8" id="KW-1185">Reference proteome</keyword>
<dbReference type="Gene3D" id="3.30.160.150">
    <property type="entry name" value="Lipoprotein like domain"/>
    <property type="match status" value="2"/>
</dbReference>
<comment type="subcellular location">
    <subcellularLocation>
        <location evidence="6">Cell outer membrane</location>
        <topology evidence="6">Lipid-anchor</topology>
    </subcellularLocation>
</comment>
<dbReference type="PROSITE" id="PS51257">
    <property type="entry name" value="PROKAR_LIPOPROTEIN"/>
    <property type="match status" value="1"/>
</dbReference>
<comment type="caution">
    <text evidence="7">The sequence shown here is derived from an EMBL/GenBank/DDBJ whole genome shotgun (WGS) entry which is preliminary data.</text>
</comment>
<dbReference type="Proteomes" id="UP001523550">
    <property type="component" value="Unassembled WGS sequence"/>
</dbReference>
<evidence type="ECO:0000256" key="4">
    <source>
        <dbReference type="ARBA" id="ARBA00023237"/>
    </source>
</evidence>
<evidence type="ECO:0000256" key="2">
    <source>
        <dbReference type="ARBA" id="ARBA00023136"/>
    </source>
</evidence>
<keyword evidence="2 6" id="KW-0472">Membrane</keyword>
<evidence type="ECO:0000313" key="8">
    <source>
        <dbReference type="Proteomes" id="UP001523550"/>
    </source>
</evidence>
<dbReference type="EMBL" id="JALJYF010000003">
    <property type="protein sequence ID" value="MCP1728558.1"/>
    <property type="molecule type" value="Genomic_DNA"/>
</dbReference>